<evidence type="ECO:0000256" key="5">
    <source>
        <dbReference type="ARBA" id="ARBA00023157"/>
    </source>
</evidence>
<dbReference type="GeneID" id="113029265"/>
<comment type="similarity">
    <text evidence="2">Belongs to the tumor necrosis factor family.</text>
</comment>
<evidence type="ECO:0000256" key="2">
    <source>
        <dbReference type="ARBA" id="ARBA00008670"/>
    </source>
</evidence>
<dbReference type="InterPro" id="IPR006052">
    <property type="entry name" value="TNF_dom"/>
</dbReference>
<dbReference type="PANTHER" id="PTHR15151">
    <property type="entry name" value="PROTEIN EIGER"/>
    <property type="match status" value="1"/>
</dbReference>
<reference evidence="9" key="3">
    <citation type="submission" date="2025-09" db="UniProtKB">
        <authorList>
            <consortium name="Ensembl"/>
        </authorList>
    </citation>
    <scope>IDENTIFICATION</scope>
</reference>
<feature type="transmembrane region" description="Helical" evidence="7">
    <location>
        <begin position="22"/>
        <end position="42"/>
    </location>
</feature>
<dbReference type="Bgee" id="ENSACLG00000004388">
    <property type="expression patterns" value="Expressed in spleen and 4 other cell types or tissues"/>
</dbReference>
<evidence type="ECO:0000256" key="6">
    <source>
        <dbReference type="ARBA" id="ARBA00023180"/>
    </source>
</evidence>
<keyword evidence="6" id="KW-0325">Glycoprotein</keyword>
<dbReference type="InterPro" id="IPR008983">
    <property type="entry name" value="Tumour_necrosis_fac-like_dom"/>
</dbReference>
<comment type="subcellular location">
    <subcellularLocation>
        <location evidence="1">Secreted</location>
    </subcellularLocation>
</comment>
<dbReference type="PROSITE" id="PS50049">
    <property type="entry name" value="THD_2"/>
    <property type="match status" value="1"/>
</dbReference>
<organism evidence="9 10">
    <name type="scientific">Astatotilapia calliptera</name>
    <name type="common">Eastern happy</name>
    <name type="synonym">Chromis callipterus</name>
    <dbReference type="NCBI Taxonomy" id="8154"/>
    <lineage>
        <taxon>Eukaryota</taxon>
        <taxon>Metazoa</taxon>
        <taxon>Chordata</taxon>
        <taxon>Craniata</taxon>
        <taxon>Vertebrata</taxon>
        <taxon>Euteleostomi</taxon>
        <taxon>Actinopterygii</taxon>
        <taxon>Neopterygii</taxon>
        <taxon>Teleostei</taxon>
        <taxon>Neoteleostei</taxon>
        <taxon>Acanthomorphata</taxon>
        <taxon>Ovalentaria</taxon>
        <taxon>Cichlomorphae</taxon>
        <taxon>Cichliformes</taxon>
        <taxon>Cichlidae</taxon>
        <taxon>African cichlids</taxon>
        <taxon>Pseudocrenilabrinae</taxon>
        <taxon>Haplochromini</taxon>
        <taxon>Astatotilapia</taxon>
    </lineage>
</organism>
<evidence type="ECO:0000256" key="4">
    <source>
        <dbReference type="ARBA" id="ARBA00022525"/>
    </source>
</evidence>
<dbReference type="Pfam" id="PF00229">
    <property type="entry name" value="TNF"/>
    <property type="match status" value="1"/>
</dbReference>
<dbReference type="InterPro" id="IPR051748">
    <property type="entry name" value="TNF_Ligand_Superfamily"/>
</dbReference>
<dbReference type="Proteomes" id="UP000265100">
    <property type="component" value="Chromosome 2"/>
</dbReference>
<evidence type="ECO:0000256" key="3">
    <source>
        <dbReference type="ARBA" id="ARBA00022514"/>
    </source>
</evidence>
<dbReference type="GO" id="GO:0006955">
    <property type="term" value="P:immune response"/>
    <property type="evidence" value="ECO:0007669"/>
    <property type="project" value="InterPro"/>
</dbReference>
<proteinExistence type="inferred from homology"/>
<protein>
    <recommendedName>
        <fullName evidence="8">THD domain-containing protein</fullName>
    </recommendedName>
</protein>
<feature type="domain" description="THD" evidence="8">
    <location>
        <begin position="116"/>
        <end position="279"/>
    </location>
</feature>
<dbReference type="Ensembl" id="ENSACLT00000006649.2">
    <property type="protein sequence ID" value="ENSACLP00000006499.1"/>
    <property type="gene ID" value="ENSACLG00000004388.2"/>
</dbReference>
<dbReference type="GO" id="GO:0005164">
    <property type="term" value="F:tumor necrosis factor receptor binding"/>
    <property type="evidence" value="ECO:0007669"/>
    <property type="project" value="InterPro"/>
</dbReference>
<sequence>MCDFTRLSNLGTGGGQLVSLKMLYNALLSLTAFMFCLSLFLVHRARVLENDFRKLQGDIILQLNQPCSEGVDGKLAKMLKTSEDIKSRVFQEAHSSLKISSRRVKRDPGSSRASTAFLQLRADTNKRPDIRGNITVISWIVSAQRGNAISQKENRIVVQEDGYYLVFGQVLCHSNSSRTKLIMHMICSNQLGNVLLNLQVLFESPSIVMGHVVRSRASAEAELLRCLQAMPDRYPANTCYTAGTVQLLQDDELELVIPDRPTALISTDEDSTFFGVIQLN</sequence>
<evidence type="ECO:0000256" key="7">
    <source>
        <dbReference type="SAM" id="Phobius"/>
    </source>
</evidence>
<reference evidence="9" key="2">
    <citation type="submission" date="2025-08" db="UniProtKB">
        <authorList>
            <consortium name="Ensembl"/>
        </authorList>
    </citation>
    <scope>IDENTIFICATION</scope>
</reference>
<evidence type="ECO:0000313" key="10">
    <source>
        <dbReference type="Proteomes" id="UP000265100"/>
    </source>
</evidence>
<dbReference type="PANTHER" id="PTHR15151:SF24">
    <property type="entry name" value="A PROLIFERATION-INDUCING LIGAND-LIKE PROTEIN-RELATED"/>
    <property type="match status" value="1"/>
</dbReference>
<reference evidence="9" key="1">
    <citation type="submission" date="2018-05" db="EMBL/GenBank/DDBJ databases">
        <authorList>
            <person name="Datahose"/>
        </authorList>
    </citation>
    <scope>NUCLEOTIDE SEQUENCE</scope>
</reference>
<dbReference type="Gene3D" id="2.60.120.40">
    <property type="match status" value="1"/>
</dbReference>
<keyword evidence="4" id="KW-0964">Secreted</keyword>
<evidence type="ECO:0000256" key="1">
    <source>
        <dbReference type="ARBA" id="ARBA00004613"/>
    </source>
</evidence>
<dbReference type="OrthoDB" id="5947373at2759"/>
<keyword evidence="3" id="KW-0202">Cytokine</keyword>
<evidence type="ECO:0000313" key="9">
    <source>
        <dbReference type="Ensembl" id="ENSACLP00000006499.1"/>
    </source>
</evidence>
<dbReference type="GO" id="GO:0005615">
    <property type="term" value="C:extracellular space"/>
    <property type="evidence" value="ECO:0007669"/>
    <property type="project" value="UniProtKB-KW"/>
</dbReference>
<dbReference type="AlphaFoldDB" id="A0A3P8NP35"/>
<keyword evidence="5" id="KW-1015">Disulfide bond</keyword>
<accession>A0A3P8NP35</accession>
<dbReference type="GO" id="GO:0005125">
    <property type="term" value="F:cytokine activity"/>
    <property type="evidence" value="ECO:0007669"/>
    <property type="project" value="UniProtKB-KW"/>
</dbReference>
<name>A0A3P8NP35_ASTCA</name>
<keyword evidence="10" id="KW-1185">Reference proteome</keyword>
<evidence type="ECO:0000259" key="8">
    <source>
        <dbReference type="PROSITE" id="PS50049"/>
    </source>
</evidence>
<dbReference type="GO" id="GO:0016020">
    <property type="term" value="C:membrane"/>
    <property type="evidence" value="ECO:0007669"/>
    <property type="project" value="InterPro"/>
</dbReference>
<dbReference type="GO" id="GO:0030890">
    <property type="term" value="P:positive regulation of B cell proliferation"/>
    <property type="evidence" value="ECO:0007669"/>
    <property type="project" value="TreeGrafter"/>
</dbReference>
<keyword evidence="7" id="KW-0812">Transmembrane</keyword>
<dbReference type="GeneTree" id="ENSGT00940000157536"/>
<dbReference type="STRING" id="8154.ENSACLP00000006499"/>
<dbReference type="RefSeq" id="XP_026035828.1">
    <property type="nucleotide sequence ID" value="XM_026180043.1"/>
</dbReference>
<dbReference type="SUPFAM" id="SSF49842">
    <property type="entry name" value="TNF-like"/>
    <property type="match status" value="1"/>
</dbReference>
<keyword evidence="7" id="KW-1133">Transmembrane helix</keyword>
<keyword evidence="7" id="KW-0472">Membrane</keyword>
<dbReference type="OMA" id="LTAIMFC"/>